<reference evidence="10" key="1">
    <citation type="submission" date="2013-02" db="EMBL/GenBank/DDBJ databases">
        <authorList>
            <person name="Hughes D."/>
        </authorList>
    </citation>
    <scope>NUCLEOTIDE SEQUENCE</scope>
    <source>
        <strain>Durham</strain>
        <strain evidence="10">NC isolate 2 -- Noor lab</strain>
    </source>
</reference>
<dbReference type="EnsemblMetazoa" id="MESCA009179-RA">
    <property type="protein sequence ID" value="MESCA009179-PA"/>
    <property type="gene ID" value="MESCA009179"/>
</dbReference>
<feature type="compositionally biased region" description="Polar residues" evidence="8">
    <location>
        <begin position="7"/>
        <end position="45"/>
    </location>
</feature>
<evidence type="ECO:0000313" key="9">
    <source>
        <dbReference type="EnsemblMetazoa" id="MESCA009179-PA"/>
    </source>
</evidence>
<feature type="coiled-coil region" evidence="7">
    <location>
        <begin position="62"/>
        <end position="120"/>
    </location>
</feature>
<keyword evidence="3" id="KW-0812">Transmembrane</keyword>
<keyword evidence="10" id="KW-1185">Reference proteome</keyword>
<dbReference type="GO" id="GO:0016020">
    <property type="term" value="C:membrane"/>
    <property type="evidence" value="ECO:0007669"/>
    <property type="project" value="UniProtKB-SubCell"/>
</dbReference>
<feature type="region of interest" description="Disordered" evidence="8">
    <location>
        <begin position="1"/>
        <end position="54"/>
    </location>
</feature>
<sequence length="122" mass="13515">MQGEIGNISSSNNTALQTATPGNTGTGSGKFNSDGSEMSSVTSESIPAGSGKSGASQYHIVIKSFLAELHERKEESDKLKERIDRLETQQKEYHDLTVLLESERYRSERLEEQINDLTELHQ</sequence>
<evidence type="ECO:0000256" key="7">
    <source>
        <dbReference type="SAM" id="Coils"/>
    </source>
</evidence>
<evidence type="ECO:0000256" key="6">
    <source>
        <dbReference type="ARBA" id="ARBA00023136"/>
    </source>
</evidence>
<accession>T1GZ81</accession>
<evidence type="ECO:0000313" key="10">
    <source>
        <dbReference type="Proteomes" id="UP000015102"/>
    </source>
</evidence>
<name>T1GZ81_MEGSC</name>
<proteinExistence type="inferred from homology"/>
<dbReference type="HOGENOM" id="CLU_2032402_0_0_1"/>
<dbReference type="EMBL" id="CAQQ02100068">
    <property type="status" value="NOT_ANNOTATED_CDS"/>
    <property type="molecule type" value="Genomic_DNA"/>
</dbReference>
<keyword evidence="6" id="KW-0472">Membrane</keyword>
<dbReference type="Proteomes" id="UP000015102">
    <property type="component" value="Unassembled WGS sequence"/>
</dbReference>
<dbReference type="PANTHER" id="PTHR17613">
    <property type="entry name" value="CEREBRAL PROTEIN-11-RELATED"/>
    <property type="match status" value="1"/>
</dbReference>
<dbReference type="PANTHER" id="PTHR17613:SF14">
    <property type="entry name" value="DEMENTIN, ISOFORM H"/>
    <property type="match status" value="1"/>
</dbReference>
<comment type="similarity">
    <text evidence="2">Belongs to the TEX28 family.</text>
</comment>
<evidence type="ECO:0000256" key="8">
    <source>
        <dbReference type="SAM" id="MobiDB-lite"/>
    </source>
</evidence>
<dbReference type="AlphaFoldDB" id="T1GZ81"/>
<evidence type="ECO:0000256" key="5">
    <source>
        <dbReference type="ARBA" id="ARBA00023054"/>
    </source>
</evidence>
<dbReference type="InterPro" id="IPR019394">
    <property type="entry name" value="TEX28/TMCC"/>
</dbReference>
<organism evidence="9 10">
    <name type="scientific">Megaselia scalaris</name>
    <name type="common">Humpbacked fly</name>
    <name type="synonym">Phora scalaris</name>
    <dbReference type="NCBI Taxonomy" id="36166"/>
    <lineage>
        <taxon>Eukaryota</taxon>
        <taxon>Metazoa</taxon>
        <taxon>Ecdysozoa</taxon>
        <taxon>Arthropoda</taxon>
        <taxon>Hexapoda</taxon>
        <taxon>Insecta</taxon>
        <taxon>Pterygota</taxon>
        <taxon>Neoptera</taxon>
        <taxon>Endopterygota</taxon>
        <taxon>Diptera</taxon>
        <taxon>Brachycera</taxon>
        <taxon>Muscomorpha</taxon>
        <taxon>Platypezoidea</taxon>
        <taxon>Phoridae</taxon>
        <taxon>Megaseliini</taxon>
        <taxon>Megaselia</taxon>
    </lineage>
</organism>
<keyword evidence="5 7" id="KW-0175">Coiled coil</keyword>
<keyword evidence="4" id="KW-1133">Transmembrane helix</keyword>
<evidence type="ECO:0000256" key="4">
    <source>
        <dbReference type="ARBA" id="ARBA00022989"/>
    </source>
</evidence>
<evidence type="ECO:0000256" key="2">
    <source>
        <dbReference type="ARBA" id="ARBA00008108"/>
    </source>
</evidence>
<reference evidence="9" key="2">
    <citation type="submission" date="2015-06" db="UniProtKB">
        <authorList>
            <consortium name="EnsemblMetazoa"/>
        </authorList>
    </citation>
    <scope>IDENTIFICATION</scope>
</reference>
<comment type="subcellular location">
    <subcellularLocation>
        <location evidence="1">Membrane</location>
    </subcellularLocation>
</comment>
<dbReference type="Pfam" id="PF10267">
    <property type="entry name" value="Tmemb_cc2"/>
    <property type="match status" value="1"/>
</dbReference>
<evidence type="ECO:0000256" key="3">
    <source>
        <dbReference type="ARBA" id="ARBA00022692"/>
    </source>
</evidence>
<evidence type="ECO:0000256" key="1">
    <source>
        <dbReference type="ARBA" id="ARBA00004370"/>
    </source>
</evidence>
<protein>
    <submittedName>
        <fullName evidence="9">Uncharacterized protein</fullName>
    </submittedName>
</protein>
<dbReference type="GO" id="GO:0012505">
    <property type="term" value="C:endomembrane system"/>
    <property type="evidence" value="ECO:0007669"/>
    <property type="project" value="TreeGrafter"/>
</dbReference>